<dbReference type="InterPro" id="IPR052168">
    <property type="entry name" value="Cytochrome_b561_oxidase"/>
</dbReference>
<keyword evidence="8 11" id="KW-1133">Transmembrane helix</keyword>
<reference evidence="13 14" key="1">
    <citation type="submission" date="2021-07" db="EMBL/GenBank/DDBJ databases">
        <title>Isolation and characterization of bacteria from a gold mining with a capacity of golden bioaccumulation.</title>
        <authorList>
            <person name="Yang X.J."/>
        </authorList>
    </citation>
    <scope>NUCLEOTIDE SEQUENCE [LARGE SCALE GENOMIC DNA]</scope>
    <source>
        <strain evidence="13 14">Au29</strain>
    </source>
</reference>
<keyword evidence="6" id="KW-0479">Metal-binding</keyword>
<dbReference type="RefSeq" id="WP_219353779.1">
    <property type="nucleotide sequence ID" value="NZ_CP080034.1"/>
</dbReference>
<dbReference type="EMBL" id="CP080034">
    <property type="protein sequence ID" value="QYC11133.1"/>
    <property type="molecule type" value="Genomic_DNA"/>
</dbReference>
<proteinExistence type="predicted"/>
<gene>
    <name evidence="13" type="ORF">KWG56_03755</name>
</gene>
<accession>A0ABX8TK15</accession>
<dbReference type="SMART" id="SM00867">
    <property type="entry name" value="YceI"/>
    <property type="match status" value="1"/>
</dbReference>
<keyword evidence="7" id="KW-0249">Electron transport</keyword>
<evidence type="ECO:0000256" key="9">
    <source>
        <dbReference type="ARBA" id="ARBA00023004"/>
    </source>
</evidence>
<dbReference type="PANTHER" id="PTHR30529">
    <property type="entry name" value="CYTOCHROME B561"/>
    <property type="match status" value="1"/>
</dbReference>
<dbReference type="GeneID" id="94374367"/>
<organism evidence="13 14">
    <name type="scientific">Brevundimonas nasdae</name>
    <dbReference type="NCBI Taxonomy" id="172043"/>
    <lineage>
        <taxon>Bacteria</taxon>
        <taxon>Pseudomonadati</taxon>
        <taxon>Pseudomonadota</taxon>
        <taxon>Alphaproteobacteria</taxon>
        <taxon>Caulobacterales</taxon>
        <taxon>Caulobacteraceae</taxon>
        <taxon>Brevundimonas</taxon>
    </lineage>
</organism>
<evidence type="ECO:0000256" key="3">
    <source>
        <dbReference type="ARBA" id="ARBA00022448"/>
    </source>
</evidence>
<feature type="transmembrane region" description="Helical" evidence="11">
    <location>
        <begin position="52"/>
        <end position="70"/>
    </location>
</feature>
<comment type="subcellular location">
    <subcellularLocation>
        <location evidence="2">Membrane</location>
        <topology evidence="2">Multi-pass membrane protein</topology>
    </subcellularLocation>
</comment>
<feature type="domain" description="Lipid/polyisoprenoid-binding YceI-like" evidence="12">
    <location>
        <begin position="272"/>
        <end position="432"/>
    </location>
</feature>
<feature type="transmembrane region" description="Helical" evidence="11">
    <location>
        <begin position="12"/>
        <end position="32"/>
    </location>
</feature>
<evidence type="ECO:0000256" key="7">
    <source>
        <dbReference type="ARBA" id="ARBA00022982"/>
    </source>
</evidence>
<dbReference type="InterPro" id="IPR011577">
    <property type="entry name" value="Cyt_b561_bac/Ni-Hgenase"/>
</dbReference>
<keyword evidence="9" id="KW-0408">Iron</keyword>
<evidence type="ECO:0000256" key="10">
    <source>
        <dbReference type="ARBA" id="ARBA00023136"/>
    </source>
</evidence>
<feature type="transmembrane region" description="Helical" evidence="11">
    <location>
        <begin position="164"/>
        <end position="181"/>
    </location>
</feature>
<keyword evidence="14" id="KW-1185">Reference proteome</keyword>
<comment type="cofactor">
    <cofactor evidence="1">
        <name>heme b</name>
        <dbReference type="ChEBI" id="CHEBI:60344"/>
    </cofactor>
</comment>
<evidence type="ECO:0000256" key="11">
    <source>
        <dbReference type="SAM" id="Phobius"/>
    </source>
</evidence>
<evidence type="ECO:0000256" key="6">
    <source>
        <dbReference type="ARBA" id="ARBA00022723"/>
    </source>
</evidence>
<feature type="transmembrane region" description="Helical" evidence="11">
    <location>
        <begin position="218"/>
        <end position="239"/>
    </location>
</feature>
<name>A0ABX8TK15_9CAUL</name>
<evidence type="ECO:0000256" key="8">
    <source>
        <dbReference type="ARBA" id="ARBA00022989"/>
    </source>
</evidence>
<evidence type="ECO:0000256" key="5">
    <source>
        <dbReference type="ARBA" id="ARBA00022692"/>
    </source>
</evidence>
<keyword evidence="3" id="KW-0813">Transport</keyword>
<evidence type="ECO:0000256" key="2">
    <source>
        <dbReference type="ARBA" id="ARBA00004141"/>
    </source>
</evidence>
<dbReference type="Pfam" id="PF04264">
    <property type="entry name" value="YceI"/>
    <property type="match status" value="1"/>
</dbReference>
<keyword evidence="10 11" id="KW-0472">Membrane</keyword>
<keyword evidence="5 11" id="KW-0812">Transmembrane</keyword>
<dbReference type="PANTHER" id="PTHR30529:SF1">
    <property type="entry name" value="CYTOCHROME B561 HOMOLOG 2"/>
    <property type="match status" value="1"/>
</dbReference>
<dbReference type="InterPro" id="IPR007372">
    <property type="entry name" value="Lipid/polyisoprenoid-bd_YceI"/>
</dbReference>
<dbReference type="Proteomes" id="UP000824334">
    <property type="component" value="Chromosome"/>
</dbReference>
<evidence type="ECO:0000256" key="1">
    <source>
        <dbReference type="ARBA" id="ARBA00001970"/>
    </source>
</evidence>
<evidence type="ECO:0000256" key="4">
    <source>
        <dbReference type="ARBA" id="ARBA00022617"/>
    </source>
</evidence>
<evidence type="ECO:0000313" key="14">
    <source>
        <dbReference type="Proteomes" id="UP000824334"/>
    </source>
</evidence>
<evidence type="ECO:0000259" key="12">
    <source>
        <dbReference type="SMART" id="SM00867"/>
    </source>
</evidence>
<dbReference type="Pfam" id="PF01292">
    <property type="entry name" value="Ni_hydr_CYTB"/>
    <property type="match status" value="1"/>
</dbReference>
<feature type="transmembrane region" description="Helical" evidence="11">
    <location>
        <begin position="90"/>
        <end position="113"/>
    </location>
</feature>
<keyword evidence="4" id="KW-0349">Heme</keyword>
<protein>
    <submittedName>
        <fullName evidence="13">YceI family protein</fullName>
    </submittedName>
</protein>
<sequence>MTAASHRYSSVAIALHWVIALCILSMIPMGLWMTSAIGHPDTQALAYRMFQIHKSIGFLILGLTVLRIIWRLTHRPPALPGGMKRWEAFAASATHVAFYGLMLALPLTGWLYVSAGWAVSTDKALEVATSWFGLFPIPHLPGVADLPAGVKRALAFQAMGAHSLLAWGAVVLIVLHVGAALKHQFLDRDGVLSHMLPWLKSGHAGLGHAPRSPWAERAVGLGLIGVIAAAGAIAARPYAQPGLPMTAEAKPAAASAPVAPAEAAVTPGTAAAWTIDSAASSIGFTGTHAGKGFKGRFDRWQGQVWFDPADLAGSKAVVTVHTASARTGDPTQEGSLQGAEWFDPAQYPEARFEASSFHSLGGDKYEATGTLKIKTVTVPVVLPFTFTETGGVATVEGKLELDRTALNLGMESDATADWVSKMIGVQIKVSAKRAG</sequence>
<evidence type="ECO:0000313" key="13">
    <source>
        <dbReference type="EMBL" id="QYC11133.1"/>
    </source>
</evidence>